<evidence type="ECO:0000259" key="1">
    <source>
        <dbReference type="Pfam" id="PF08885"/>
    </source>
</evidence>
<reference evidence="2 3" key="1">
    <citation type="submission" date="2024-04" db="EMBL/GenBank/DDBJ databases">
        <title>Flavobacterium sp. DGU41 16S ribosomal RNA gene Genome sequencing and assembly.</title>
        <authorList>
            <person name="Park S."/>
        </authorList>
    </citation>
    <scope>NUCLEOTIDE SEQUENCE [LARGE SCALE GENOMIC DNA]</scope>
    <source>
        <strain evidence="2 3">DGU41</strain>
    </source>
</reference>
<name>A0ABU9I1Z8_9FLAO</name>
<dbReference type="Proteomes" id="UP001393056">
    <property type="component" value="Unassembled WGS sequence"/>
</dbReference>
<gene>
    <name evidence="2" type="ORF">AAEO58_00120</name>
</gene>
<dbReference type="EMBL" id="JBBYHT010000001">
    <property type="protein sequence ID" value="MEL1246439.1"/>
    <property type="molecule type" value="Genomic_DNA"/>
</dbReference>
<dbReference type="SUPFAM" id="SSF52266">
    <property type="entry name" value="SGNH hydrolase"/>
    <property type="match status" value="1"/>
</dbReference>
<protein>
    <submittedName>
        <fullName evidence="2">GSCFA domain-containing protein</fullName>
        <ecNumber evidence="2">3.1.-.-</ecNumber>
    </submittedName>
</protein>
<feature type="domain" description="GSCFA" evidence="1">
    <location>
        <begin position="21"/>
        <end position="266"/>
    </location>
</feature>
<evidence type="ECO:0000313" key="2">
    <source>
        <dbReference type="EMBL" id="MEL1246439.1"/>
    </source>
</evidence>
<dbReference type="Pfam" id="PF08885">
    <property type="entry name" value="GSCFA"/>
    <property type="match status" value="1"/>
</dbReference>
<comment type="caution">
    <text evidence="2">The sequence shown here is derived from an EMBL/GenBank/DDBJ whole genome shotgun (WGS) entry which is preliminary data.</text>
</comment>
<dbReference type="EC" id="3.1.-.-" evidence="2"/>
<proteinExistence type="predicted"/>
<dbReference type="InterPro" id="IPR014982">
    <property type="entry name" value="GSCFA"/>
</dbReference>
<dbReference type="RefSeq" id="WP_341680945.1">
    <property type="nucleotide sequence ID" value="NZ_JBBYHT010000001.1"/>
</dbReference>
<organism evidence="2 3">
    <name type="scientific">Flavobacterium helocola</name>
    <dbReference type="NCBI Taxonomy" id="3139139"/>
    <lineage>
        <taxon>Bacteria</taxon>
        <taxon>Pseudomonadati</taxon>
        <taxon>Bacteroidota</taxon>
        <taxon>Flavobacteriia</taxon>
        <taxon>Flavobacteriales</taxon>
        <taxon>Flavobacteriaceae</taxon>
        <taxon>Flavobacterium</taxon>
    </lineage>
</organism>
<keyword evidence="3" id="KW-1185">Reference proteome</keyword>
<sequence>MQFTTKIPIQKSSFPIDYDSKIMLLGSCFAENMGEKFDYFKFQATTNPFGIIFNPVSLEKLIRRSVEKRKFTENDIFFHNDLWHCFEVHSELSNSDKDAFLESLNDLIRSTNKHLSDSTHIIITLGTSWVYRNIASNEIVANCHKVTQKEFTKELLSIQQIEESIESIISLVHSVNSNCKFIFTVSPVRHIKDGFVENTLSKAHLIAAIHSVLNRKFSTSLELTTQNNIYFPAYEIMMDELRDYRFYTEDMLHPNQTAVDYIWIQFFENYISESQFGLMNDICSIQKGLKHRPFNPNTESHQKFLHQLELKIKTIQNQHPFIKFC</sequence>
<accession>A0ABU9I1Z8</accession>
<evidence type="ECO:0000313" key="3">
    <source>
        <dbReference type="Proteomes" id="UP001393056"/>
    </source>
</evidence>
<dbReference type="GO" id="GO:0016787">
    <property type="term" value="F:hydrolase activity"/>
    <property type="evidence" value="ECO:0007669"/>
    <property type="project" value="UniProtKB-KW"/>
</dbReference>
<keyword evidence="2" id="KW-0378">Hydrolase</keyword>